<dbReference type="InParanoid" id="A0A316YHX0"/>
<dbReference type="OrthoDB" id="432719at2759"/>
<dbReference type="PANTHER" id="PTHR43520">
    <property type="entry name" value="ATP7, ISOFORM B"/>
    <property type="match status" value="1"/>
</dbReference>
<dbReference type="Pfam" id="PF00702">
    <property type="entry name" value="Hydrolase"/>
    <property type="match status" value="1"/>
</dbReference>
<dbReference type="RefSeq" id="XP_025375632.1">
    <property type="nucleotide sequence ID" value="XM_025523656.1"/>
</dbReference>
<dbReference type="InterPro" id="IPR006121">
    <property type="entry name" value="HMA_dom"/>
</dbReference>
<evidence type="ECO:0000256" key="9">
    <source>
        <dbReference type="RuleBase" id="RU362081"/>
    </source>
</evidence>
<keyword evidence="6" id="KW-1278">Translocase</keyword>
<dbReference type="GeneID" id="37045572"/>
<sequence length="1334" mass="142704">MALIRVRLGVPSIHCPTCVTHIETLLQPPSVSPGSVAVSVLDHSVAFDLWLDEADYPTAQTRLASVLAILREGGYETESVETRRVPVDAPRRSSTSSSRTQASVGKTRDNDKHATALDDQLRLLSHLSFRYGGDDDGNDGKDGEGGPPSLYQRLFRPRHAQRLREREQKRQEQRDRWQRHIEACEACRSQTDAGVARQQRESEASRPQERYHVEVSIGGMTCASCAANVKTAAEHVAGVLEISVEVIGGRATATVDSEAAAGSLAEAIEDAGYEVSLSKVVPLTADKSNGEDEEKTHRHAREPSQWQTSFSIHGMTCASCVGNVTKLVESDKHELCPEGVELVSFEVSLFQNSAVAVFRVEQQSGKEEDDANAVRIASERVAETIEDAGYDCSISDIAKHREKQGPAQRSGEQRTLDVVLEGMFCQYCVDKVRRHIEQQVDSGLLICDLDRLSLSHPRLTLTYTPNPPSHTVRSILDGLNGIDPNTIQARLAPSFGSDANSSSASERFARRELRLLLIRLALAFLFVPPTLLIAVLVPTFLPRQHALRRSLSLPTWGRTTRADIILWALATPVQFGVGSIFYARAFKSLRTTWSRRGNRSWIDRTLRWGDMNVLVALGTSVAYFASLVFLFVDASMSAPKDGMMDMGDSMLYFDTSVFLVFFILLGRVLEAWSKRKTTSDVAALGALRPTSGLLIVDQGDSTTTALQTRTVDVSLFEIGDEVLVPVGSSPPLDGVVVGAENAPEFDESALTGESRGVPKANEDVVYAGTAHIGSPSASTSSSAPCRVRITARAGSCVVDGLVDAVRAAASKRAPLQAIADTLVGYFVPAIVGLSILVLCVWCIVLYAPTGVNVPGHEDEERNRFLYALQFAVSVLVVACPCGIGLAVPAAQMAGVGVASRHGVLARGGGPALARAAKFASSSPARTAGRAMVFDKTGTITRGGGGAVVEEARFLGQGKAEQGDWEDRQEDVWDVVQSVEGCSTHPVAQTVAAWCSSQLETRSAEQAGRATVDSSSVQEVTGRGIKAEIVASVTKSRSTIFIGSARFMEEEVFKSGDQGGDMAKEQVEAVVQRWQGQGGSVVFVGTVEQSSSASSANARGGRLLALFHVSDSLRPEAKEVLALLRRQYLGKDPESTWVVSGDAPATVEGVAGRVGVQPHCAVGGVMPLDKAKWVQRLQHGLAQANGNLDIERQNADADHASEDPKKTALVAFVGDGINDAPALASADLSIALGSGSVLASTTADFVLLTSEEPLVGILTILSLAKRTHFTMLAGFAWACAFNVALIPLAAGVLVPTGFTLGPSWSGLAMALSSCSVVLNALTLRLWTPPRRESAI</sequence>
<accession>A0A316YHX0</accession>
<keyword evidence="13" id="KW-1185">Reference proteome</keyword>
<dbReference type="SUPFAM" id="SSF81660">
    <property type="entry name" value="Metal cation-transporting ATPase, ATP-binding domain N"/>
    <property type="match status" value="1"/>
</dbReference>
<dbReference type="InterPro" id="IPR036412">
    <property type="entry name" value="HAD-like_sf"/>
</dbReference>
<name>A0A316YHX0_9BASI</name>
<dbReference type="Gene3D" id="1.20.1110.10">
    <property type="entry name" value="Calcium-transporting ATPase, transmembrane domain"/>
    <property type="match status" value="1"/>
</dbReference>
<dbReference type="SUPFAM" id="SSF81665">
    <property type="entry name" value="Calcium ATPase, transmembrane domain M"/>
    <property type="match status" value="1"/>
</dbReference>
<dbReference type="SUPFAM" id="SSF56784">
    <property type="entry name" value="HAD-like"/>
    <property type="match status" value="1"/>
</dbReference>
<organism evidence="12 13">
    <name type="scientific">Acaromyces ingoldii</name>
    <dbReference type="NCBI Taxonomy" id="215250"/>
    <lineage>
        <taxon>Eukaryota</taxon>
        <taxon>Fungi</taxon>
        <taxon>Dikarya</taxon>
        <taxon>Basidiomycota</taxon>
        <taxon>Ustilaginomycotina</taxon>
        <taxon>Exobasidiomycetes</taxon>
        <taxon>Exobasidiales</taxon>
        <taxon>Cryptobasidiaceae</taxon>
        <taxon>Acaromyces</taxon>
    </lineage>
</organism>
<feature type="region of interest" description="Disordered" evidence="10">
    <location>
        <begin position="132"/>
        <end position="174"/>
    </location>
</feature>
<dbReference type="CDD" id="cd00371">
    <property type="entry name" value="HMA"/>
    <property type="match status" value="2"/>
</dbReference>
<dbReference type="SUPFAM" id="SSF55008">
    <property type="entry name" value="HMA, heavy metal-associated domain"/>
    <property type="match status" value="2"/>
</dbReference>
<dbReference type="GO" id="GO:0055070">
    <property type="term" value="P:copper ion homeostasis"/>
    <property type="evidence" value="ECO:0007669"/>
    <property type="project" value="TreeGrafter"/>
</dbReference>
<dbReference type="GO" id="GO:0016020">
    <property type="term" value="C:membrane"/>
    <property type="evidence" value="ECO:0007669"/>
    <property type="project" value="UniProtKB-SubCell"/>
</dbReference>
<keyword evidence="5 9" id="KW-0067">ATP-binding</keyword>
<dbReference type="NCBIfam" id="TIGR01525">
    <property type="entry name" value="ATPase-IB_hvy"/>
    <property type="match status" value="1"/>
</dbReference>
<dbReference type="GO" id="GO:0005524">
    <property type="term" value="F:ATP binding"/>
    <property type="evidence" value="ECO:0007669"/>
    <property type="project" value="UniProtKB-UniRule"/>
</dbReference>
<dbReference type="GO" id="GO:0043682">
    <property type="term" value="F:P-type divalent copper transporter activity"/>
    <property type="evidence" value="ECO:0007669"/>
    <property type="project" value="TreeGrafter"/>
</dbReference>
<feature type="transmembrane region" description="Helical" evidence="9">
    <location>
        <begin position="651"/>
        <end position="669"/>
    </location>
</feature>
<dbReference type="Gene3D" id="2.70.150.10">
    <property type="entry name" value="Calcium-transporting ATPase, cytoplasmic transduction domain A"/>
    <property type="match status" value="1"/>
</dbReference>
<dbReference type="SUPFAM" id="SSF81653">
    <property type="entry name" value="Calcium ATPase, transduction domain A"/>
    <property type="match status" value="1"/>
</dbReference>
<dbReference type="PRINTS" id="PR00119">
    <property type="entry name" value="CATATPASE"/>
</dbReference>
<evidence type="ECO:0000256" key="7">
    <source>
        <dbReference type="ARBA" id="ARBA00022989"/>
    </source>
</evidence>
<dbReference type="EMBL" id="KZ819638">
    <property type="protein sequence ID" value="PWN88434.1"/>
    <property type="molecule type" value="Genomic_DNA"/>
</dbReference>
<feature type="transmembrane region" description="Helical" evidence="9">
    <location>
        <begin position="822"/>
        <end position="846"/>
    </location>
</feature>
<feature type="transmembrane region" description="Helical" evidence="9">
    <location>
        <begin position="1305"/>
        <end position="1325"/>
    </location>
</feature>
<dbReference type="PROSITE" id="PS50846">
    <property type="entry name" value="HMA_2"/>
    <property type="match status" value="1"/>
</dbReference>
<feature type="region of interest" description="Disordered" evidence="10">
    <location>
        <begin position="79"/>
        <end position="115"/>
    </location>
</feature>
<dbReference type="InterPro" id="IPR059000">
    <property type="entry name" value="ATPase_P-type_domA"/>
</dbReference>
<evidence type="ECO:0000256" key="10">
    <source>
        <dbReference type="SAM" id="MobiDB-lite"/>
    </source>
</evidence>
<protein>
    <submittedName>
        <fullName evidence="12">Heavy metal translocatin</fullName>
    </submittedName>
</protein>
<evidence type="ECO:0000313" key="13">
    <source>
        <dbReference type="Proteomes" id="UP000245768"/>
    </source>
</evidence>
<evidence type="ECO:0000256" key="6">
    <source>
        <dbReference type="ARBA" id="ARBA00022967"/>
    </source>
</evidence>
<dbReference type="InterPro" id="IPR008250">
    <property type="entry name" value="ATPase_P-typ_transduc_dom_A_sf"/>
</dbReference>
<dbReference type="STRING" id="215250.A0A316YHX0"/>
<dbReference type="PROSITE" id="PS01229">
    <property type="entry name" value="COF_2"/>
    <property type="match status" value="1"/>
</dbReference>
<feature type="transmembrane region" description="Helical" evidence="9">
    <location>
        <begin position="1268"/>
        <end position="1293"/>
    </location>
</feature>
<feature type="compositionally biased region" description="Basic and acidic residues" evidence="10">
    <location>
        <begin position="106"/>
        <end position="115"/>
    </location>
</feature>
<feature type="compositionally biased region" description="Basic and acidic residues" evidence="10">
    <location>
        <begin position="162"/>
        <end position="174"/>
    </location>
</feature>
<feature type="transmembrane region" description="Helical" evidence="9">
    <location>
        <begin position="516"/>
        <end position="541"/>
    </location>
</feature>
<dbReference type="InterPro" id="IPR023214">
    <property type="entry name" value="HAD_sf"/>
</dbReference>
<evidence type="ECO:0000259" key="11">
    <source>
        <dbReference type="PROSITE" id="PS50846"/>
    </source>
</evidence>
<keyword evidence="7 9" id="KW-1133">Transmembrane helix</keyword>
<dbReference type="PROSITE" id="PS01047">
    <property type="entry name" value="HMA_1"/>
    <property type="match status" value="1"/>
</dbReference>
<keyword evidence="2 9" id="KW-0812">Transmembrane</keyword>
<evidence type="ECO:0000256" key="4">
    <source>
        <dbReference type="ARBA" id="ARBA00022741"/>
    </source>
</evidence>
<dbReference type="InterPro" id="IPR023299">
    <property type="entry name" value="ATPase_P-typ_cyto_dom_N"/>
</dbReference>
<feature type="compositionally biased region" description="Basic and acidic residues" evidence="10">
    <location>
        <begin position="198"/>
        <end position="208"/>
    </location>
</feature>
<evidence type="ECO:0000256" key="8">
    <source>
        <dbReference type="ARBA" id="ARBA00023136"/>
    </source>
</evidence>
<dbReference type="InterPro" id="IPR036163">
    <property type="entry name" value="HMA_dom_sf"/>
</dbReference>
<reference evidence="12 13" key="1">
    <citation type="journal article" date="2018" name="Mol. Biol. Evol.">
        <title>Broad Genomic Sampling Reveals a Smut Pathogenic Ancestry of the Fungal Clade Ustilaginomycotina.</title>
        <authorList>
            <person name="Kijpornyongpan T."/>
            <person name="Mondo S.J."/>
            <person name="Barry K."/>
            <person name="Sandor L."/>
            <person name="Lee J."/>
            <person name="Lipzen A."/>
            <person name="Pangilinan J."/>
            <person name="LaButti K."/>
            <person name="Hainaut M."/>
            <person name="Henrissat B."/>
            <person name="Grigoriev I.V."/>
            <person name="Spatafora J.W."/>
            <person name="Aime M.C."/>
        </authorList>
    </citation>
    <scope>NUCLEOTIDE SEQUENCE [LARGE SCALE GENOMIC DNA]</scope>
    <source>
        <strain evidence="12 13">MCA 4198</strain>
    </source>
</reference>
<evidence type="ECO:0000256" key="1">
    <source>
        <dbReference type="ARBA" id="ARBA00004141"/>
    </source>
</evidence>
<dbReference type="Gene3D" id="3.40.1110.10">
    <property type="entry name" value="Calcium-transporting ATPase, cytoplasmic domain N"/>
    <property type="match status" value="1"/>
</dbReference>
<dbReference type="Gene3D" id="3.40.50.1000">
    <property type="entry name" value="HAD superfamily/HAD-like"/>
    <property type="match status" value="1"/>
</dbReference>
<dbReference type="InterPro" id="IPR017969">
    <property type="entry name" value="Heavy-metal-associated_CS"/>
</dbReference>
<feature type="transmembrane region" description="Helical" evidence="9">
    <location>
        <begin position="866"/>
        <end position="890"/>
    </location>
</feature>
<gene>
    <name evidence="12" type="ORF">FA10DRAFT_280960</name>
</gene>
<dbReference type="Gene3D" id="3.30.70.100">
    <property type="match status" value="2"/>
</dbReference>
<evidence type="ECO:0000256" key="3">
    <source>
        <dbReference type="ARBA" id="ARBA00022723"/>
    </source>
</evidence>
<dbReference type="InterPro" id="IPR023298">
    <property type="entry name" value="ATPase_P-typ_TM_dom_sf"/>
</dbReference>
<evidence type="ECO:0000256" key="5">
    <source>
        <dbReference type="ARBA" id="ARBA00022840"/>
    </source>
</evidence>
<feature type="transmembrane region" description="Helical" evidence="9">
    <location>
        <begin position="606"/>
        <end position="631"/>
    </location>
</feature>
<dbReference type="InterPro" id="IPR027256">
    <property type="entry name" value="P-typ_ATPase_IB"/>
</dbReference>
<dbReference type="GO" id="GO:0005507">
    <property type="term" value="F:copper ion binding"/>
    <property type="evidence" value="ECO:0007669"/>
    <property type="project" value="TreeGrafter"/>
</dbReference>
<keyword evidence="8 9" id="KW-0472">Membrane</keyword>
<dbReference type="Pfam" id="PF00403">
    <property type="entry name" value="HMA"/>
    <property type="match status" value="1"/>
</dbReference>
<feature type="transmembrane region" description="Helical" evidence="9">
    <location>
        <begin position="564"/>
        <end position="585"/>
    </location>
</feature>
<feature type="region of interest" description="Disordered" evidence="10">
    <location>
        <begin position="188"/>
        <end position="208"/>
    </location>
</feature>
<dbReference type="PANTHER" id="PTHR43520:SF32">
    <property type="entry name" value="COPPER RESISTANCE P-TYPE ATPASE (EUROFUNG)"/>
    <property type="match status" value="1"/>
</dbReference>
<keyword evidence="4 9" id="KW-0547">Nucleotide-binding</keyword>
<feature type="compositionally biased region" description="Basic and acidic residues" evidence="10">
    <location>
        <begin position="80"/>
        <end position="91"/>
    </location>
</feature>
<evidence type="ECO:0000313" key="12">
    <source>
        <dbReference type="EMBL" id="PWN88434.1"/>
    </source>
</evidence>
<feature type="domain" description="HMA" evidence="11">
    <location>
        <begin position="211"/>
        <end position="276"/>
    </location>
</feature>
<comment type="subcellular location">
    <subcellularLocation>
        <location evidence="1">Membrane</location>
        <topology evidence="1">Multi-pass membrane protein</topology>
    </subcellularLocation>
</comment>
<dbReference type="Pfam" id="PF00122">
    <property type="entry name" value="E1-E2_ATPase"/>
    <property type="match status" value="1"/>
</dbReference>
<keyword evidence="3 9" id="KW-0479">Metal-binding</keyword>
<comment type="similarity">
    <text evidence="9">Belongs to the cation transport ATPase (P-type) (TC 3.A.3) family. Type IB subfamily.</text>
</comment>
<evidence type="ECO:0000256" key="2">
    <source>
        <dbReference type="ARBA" id="ARBA00022692"/>
    </source>
</evidence>
<dbReference type="Proteomes" id="UP000245768">
    <property type="component" value="Unassembled WGS sequence"/>
</dbReference>
<proteinExistence type="inferred from homology"/>